<proteinExistence type="predicted"/>
<evidence type="ECO:0000313" key="1">
    <source>
        <dbReference type="EMBL" id="RDY09018.1"/>
    </source>
</evidence>
<dbReference type="EMBL" id="QJKJ01001145">
    <property type="protein sequence ID" value="RDY09018.1"/>
    <property type="molecule type" value="Genomic_DNA"/>
</dbReference>
<evidence type="ECO:0000313" key="2">
    <source>
        <dbReference type="Proteomes" id="UP000257109"/>
    </source>
</evidence>
<feature type="non-terminal residue" evidence="1">
    <location>
        <position position="1"/>
    </location>
</feature>
<organism evidence="1 2">
    <name type="scientific">Mucuna pruriens</name>
    <name type="common">Velvet bean</name>
    <name type="synonym">Dolichos pruriens</name>
    <dbReference type="NCBI Taxonomy" id="157652"/>
    <lineage>
        <taxon>Eukaryota</taxon>
        <taxon>Viridiplantae</taxon>
        <taxon>Streptophyta</taxon>
        <taxon>Embryophyta</taxon>
        <taxon>Tracheophyta</taxon>
        <taxon>Spermatophyta</taxon>
        <taxon>Magnoliopsida</taxon>
        <taxon>eudicotyledons</taxon>
        <taxon>Gunneridae</taxon>
        <taxon>Pentapetalae</taxon>
        <taxon>rosids</taxon>
        <taxon>fabids</taxon>
        <taxon>Fabales</taxon>
        <taxon>Fabaceae</taxon>
        <taxon>Papilionoideae</taxon>
        <taxon>50 kb inversion clade</taxon>
        <taxon>NPAAA clade</taxon>
        <taxon>indigoferoid/millettioid clade</taxon>
        <taxon>Phaseoleae</taxon>
        <taxon>Mucuna</taxon>
    </lineage>
</organism>
<dbReference type="InterPro" id="IPR012337">
    <property type="entry name" value="RNaseH-like_sf"/>
</dbReference>
<comment type="caution">
    <text evidence="1">The sequence shown here is derived from an EMBL/GenBank/DDBJ whole genome shotgun (WGS) entry which is preliminary data.</text>
</comment>
<protein>
    <recommendedName>
        <fullName evidence="3">Integrase catalytic domain-containing protein</fullName>
    </recommendedName>
</protein>
<dbReference type="PANTHER" id="PTHR35046:SF9">
    <property type="entry name" value="RNA-DIRECTED DNA POLYMERASE"/>
    <property type="match status" value="1"/>
</dbReference>
<dbReference type="InterPro" id="IPR036397">
    <property type="entry name" value="RNaseH_sf"/>
</dbReference>
<accession>A0A371I1V0</accession>
<dbReference type="PANTHER" id="PTHR35046">
    <property type="entry name" value="ZINC KNUCKLE (CCHC-TYPE) FAMILY PROTEIN"/>
    <property type="match status" value="1"/>
</dbReference>
<dbReference type="SUPFAM" id="SSF53098">
    <property type="entry name" value="Ribonuclease H-like"/>
    <property type="match status" value="1"/>
</dbReference>
<reference evidence="1" key="1">
    <citation type="submission" date="2018-05" db="EMBL/GenBank/DDBJ databases">
        <title>Draft genome of Mucuna pruriens seed.</title>
        <authorList>
            <person name="Nnadi N.E."/>
            <person name="Vos R."/>
            <person name="Hasami M.H."/>
            <person name="Devisetty U.K."/>
            <person name="Aguiy J.C."/>
        </authorList>
    </citation>
    <scope>NUCLEOTIDE SEQUENCE [LARGE SCALE GENOMIC DNA]</scope>
    <source>
        <strain evidence="1">JCA_2017</strain>
    </source>
</reference>
<gene>
    <name evidence="1" type="ORF">CR513_06694</name>
</gene>
<dbReference type="Gene3D" id="3.30.420.10">
    <property type="entry name" value="Ribonuclease H-like superfamily/Ribonuclease H"/>
    <property type="match status" value="1"/>
</dbReference>
<evidence type="ECO:0008006" key="3">
    <source>
        <dbReference type="Google" id="ProtNLM"/>
    </source>
</evidence>
<dbReference type="Proteomes" id="UP000257109">
    <property type="component" value="Unassembled WGS sequence"/>
</dbReference>
<keyword evidence="2" id="KW-1185">Reference proteome</keyword>
<dbReference type="OrthoDB" id="1935586at2759"/>
<sequence>MDFMLGLPRSQSGKDCIFVVVVRLSKMAHFIACSKTNDATHVADLFFKEVVRLHGLPRTIVSDRDVRFLGHFWRTLWNKLGTKLLTLATLIRAIIQKNLKSWEKCLPYVEFAYNRIVHSTSSYSPFEIVYGFNPLIPLDIFAN</sequence>
<name>A0A371I1V0_MUCPR</name>
<dbReference type="STRING" id="157652.A0A371I1V0"/>
<dbReference type="GO" id="GO:0003676">
    <property type="term" value="F:nucleic acid binding"/>
    <property type="evidence" value="ECO:0007669"/>
    <property type="project" value="InterPro"/>
</dbReference>
<dbReference type="AlphaFoldDB" id="A0A371I1V0"/>